<sequence length="358" mass="43187">MTVNKKKVLAVHLPAFHEIPENDEWWGKGFTEWTNVKSGRPLYKGHYQPIKPYHNDYYDLSKIDDLRHQVDLANKYNIYGFVFYHYWFGNGRMLFEKPAEMLLQTPDINIHYCFSWANQTWLTTWHGMQPKTLLEQKYPGKEDWEKHFNYWKKFFLDKRYIKVSNKPMLFIYNPSEIPNYDEMVTYFDNKCKELGFDGIYVVEYIFPRNPKLFSQKSSAVYEFEPRYSLFFDISKVNLFKRFIVKKMKQPDYQSYDKIWKYILNRKRLYGSKTIISGCFSGWDNSSRNGKNSIIVKGKTVAKFRKYFRRFYQSTRKNISDEYCVINAWNEWSEGAYLEPDDRDGYGYLQAIKDITTND</sequence>
<dbReference type="EMBL" id="JAHLFT010000084">
    <property type="protein sequence ID" value="MBU3828750.1"/>
    <property type="molecule type" value="Genomic_DNA"/>
</dbReference>
<dbReference type="PANTHER" id="PTHR41244">
    <property type="entry name" value="RHAMNAN SYNTHESIS F"/>
    <property type="match status" value="1"/>
</dbReference>
<protein>
    <submittedName>
        <fullName evidence="1">Glycoside hydrolase family 99-like domain-containing protein</fullName>
    </submittedName>
</protein>
<dbReference type="GO" id="GO:0016787">
    <property type="term" value="F:hydrolase activity"/>
    <property type="evidence" value="ECO:0007669"/>
    <property type="project" value="UniProtKB-KW"/>
</dbReference>
<name>A0A9E2KSK7_9LACO</name>
<gene>
    <name evidence="1" type="ORF">H9806_06455</name>
</gene>
<reference evidence="1" key="1">
    <citation type="journal article" date="2021" name="PeerJ">
        <title>Extensive microbial diversity within the chicken gut microbiome revealed by metagenomics and culture.</title>
        <authorList>
            <person name="Gilroy R."/>
            <person name="Ravi A."/>
            <person name="Getino M."/>
            <person name="Pursley I."/>
            <person name="Horton D.L."/>
            <person name="Alikhan N.F."/>
            <person name="Baker D."/>
            <person name="Gharbi K."/>
            <person name="Hall N."/>
            <person name="Watson M."/>
            <person name="Adriaenssens E.M."/>
            <person name="Foster-Nyarko E."/>
            <person name="Jarju S."/>
            <person name="Secka A."/>
            <person name="Antonio M."/>
            <person name="Oren A."/>
            <person name="Chaudhuri R.R."/>
            <person name="La Ragione R."/>
            <person name="Hildebrand F."/>
            <person name="Pallen M.J."/>
        </authorList>
    </citation>
    <scope>NUCLEOTIDE SEQUENCE</scope>
    <source>
        <strain evidence="1">F6-686</strain>
    </source>
</reference>
<proteinExistence type="predicted"/>
<dbReference type="AlphaFoldDB" id="A0A9E2KSK7"/>
<organism evidence="1 2">
    <name type="scientific">Candidatus Lactobacillus pullistercoris</name>
    <dbReference type="NCBI Taxonomy" id="2838636"/>
    <lineage>
        <taxon>Bacteria</taxon>
        <taxon>Bacillati</taxon>
        <taxon>Bacillota</taxon>
        <taxon>Bacilli</taxon>
        <taxon>Lactobacillales</taxon>
        <taxon>Lactobacillaceae</taxon>
        <taxon>Lactobacillus</taxon>
    </lineage>
</organism>
<keyword evidence="1" id="KW-0378">Hydrolase</keyword>
<accession>A0A9E2KSK7</accession>
<dbReference type="PANTHER" id="PTHR41244:SF1">
    <property type="entry name" value="GLYCOSYLTRANSFERASE"/>
    <property type="match status" value="1"/>
</dbReference>
<dbReference type="Gene3D" id="3.20.20.80">
    <property type="entry name" value="Glycosidases"/>
    <property type="match status" value="1"/>
</dbReference>
<comment type="caution">
    <text evidence="1">The sequence shown here is derived from an EMBL/GenBank/DDBJ whole genome shotgun (WGS) entry which is preliminary data.</text>
</comment>
<reference evidence="1" key="2">
    <citation type="submission" date="2021-04" db="EMBL/GenBank/DDBJ databases">
        <authorList>
            <person name="Gilroy R."/>
        </authorList>
    </citation>
    <scope>NUCLEOTIDE SEQUENCE</scope>
    <source>
        <strain evidence="1">F6-686</strain>
    </source>
</reference>
<dbReference type="Pfam" id="PF14307">
    <property type="entry name" value="Glyco_tran_WbsX"/>
    <property type="match status" value="1"/>
</dbReference>
<dbReference type="Proteomes" id="UP000823844">
    <property type="component" value="Unassembled WGS sequence"/>
</dbReference>
<evidence type="ECO:0000313" key="2">
    <source>
        <dbReference type="Proteomes" id="UP000823844"/>
    </source>
</evidence>
<dbReference type="CDD" id="cd11579">
    <property type="entry name" value="Glyco_tran_WbsX"/>
    <property type="match status" value="1"/>
</dbReference>
<dbReference type="InterPro" id="IPR032719">
    <property type="entry name" value="WbsX"/>
</dbReference>
<evidence type="ECO:0000313" key="1">
    <source>
        <dbReference type="EMBL" id="MBU3828750.1"/>
    </source>
</evidence>